<evidence type="ECO:0000313" key="3">
    <source>
        <dbReference type="Proteomes" id="UP000078046"/>
    </source>
</evidence>
<dbReference type="InterPro" id="IPR006816">
    <property type="entry name" value="ELMO_dom"/>
</dbReference>
<feature type="non-terminal residue" evidence="2">
    <location>
        <position position="669"/>
    </location>
</feature>
<protein>
    <submittedName>
        <fullName evidence="2">Engulfment and cell motility protein 1</fullName>
    </submittedName>
</protein>
<proteinExistence type="predicted"/>
<evidence type="ECO:0000259" key="1">
    <source>
        <dbReference type="PROSITE" id="PS51335"/>
    </source>
</evidence>
<dbReference type="PROSITE" id="PS51335">
    <property type="entry name" value="ELMO"/>
    <property type="match status" value="1"/>
</dbReference>
<evidence type="ECO:0000313" key="2">
    <source>
        <dbReference type="EMBL" id="OAF64924.1"/>
    </source>
</evidence>
<keyword evidence="3" id="KW-1185">Reference proteome</keyword>
<feature type="domain" description="ELMO" evidence="1">
    <location>
        <begin position="306"/>
        <end position="477"/>
    </location>
</feature>
<accession>A0A177AUM8</accession>
<comment type="caution">
    <text evidence="2">The sequence shown here is derived from an EMBL/GenBank/DDBJ whole genome shotgun (WGS) entry which is preliminary data.</text>
</comment>
<gene>
    <name evidence="2" type="ORF">A3Q56_07366</name>
</gene>
<dbReference type="Proteomes" id="UP000078046">
    <property type="component" value="Unassembled WGS sequence"/>
</dbReference>
<dbReference type="AlphaFoldDB" id="A0A177AUM8"/>
<feature type="non-terminal residue" evidence="2">
    <location>
        <position position="1"/>
    </location>
</feature>
<organism evidence="2 3">
    <name type="scientific">Intoshia linei</name>
    <dbReference type="NCBI Taxonomy" id="1819745"/>
    <lineage>
        <taxon>Eukaryota</taxon>
        <taxon>Metazoa</taxon>
        <taxon>Spiralia</taxon>
        <taxon>Lophotrochozoa</taxon>
        <taxon>Mesozoa</taxon>
        <taxon>Orthonectida</taxon>
        <taxon>Rhopaluridae</taxon>
        <taxon>Intoshia</taxon>
    </lineage>
</organism>
<dbReference type="Pfam" id="PF04727">
    <property type="entry name" value="ELMO_CED12"/>
    <property type="match status" value="1"/>
</dbReference>
<sequence>TPLLLLKLNDNCDRQIVYKQVLHSEDRNQRLHEIIKSISTKYYENKKHEDLIILQIEPEIKTITEKDIKYFTQDQVVRLLNKPKIFANDVINILKSAHLVNLKNISLDLINMISVPDFLEEFQRVDGISQLISALTLSPSVFISEFIKKILSVDNNTHNPSTKQVNELIEITNDLVNGTIKNGQFFLNMIKILSCLIKNKQNMHLLVSLLKFSKFLTDSTNLNKSEDFAYVLHFINSLLAVTSTDNYRMADYLIVSEMRKSLSLLVLRFFSKIPVQEPLIDEIIIYQAWMYKVYMFDFLKPLEDSEINSFLIKMRTTVLKTKTHLENLTAKKRELFDEDLIKMGIKGWDNALSLFRQKEGRFYLNACNVFITQQPANLHLIINENTNFNSKELFPFLKAAVEVAKIIINTPNIFIKERKLNNAALLMRLFFNEGEIFQKLFCVSIMAFHSTWIKMHASREDFEQAIGLFTYQIKFVLKSNPESIDSFGNDLIQYTPNKVKDILKSSNETKNSPIKNELRNILKCHVKKILINKRISTMNRVNIFHIFKIKFMDKAKMENKKSGFMVMKLLKCCSEICPKCQICYSFIGEDKNFVEDDIQFTYSFFISNISHISMISVLKTIKNKKIEVLTLKIDLKATDVDPVLIQLHHDDDNNYLVYWMEAINYGLGQ</sequence>
<dbReference type="EMBL" id="LWCA01001535">
    <property type="protein sequence ID" value="OAF64924.1"/>
    <property type="molecule type" value="Genomic_DNA"/>
</dbReference>
<reference evidence="2 3" key="1">
    <citation type="submission" date="2016-04" db="EMBL/GenBank/DDBJ databases">
        <title>The genome of Intoshia linei affirms orthonectids as highly simplified spiralians.</title>
        <authorList>
            <person name="Mikhailov K.V."/>
            <person name="Slusarev G.S."/>
            <person name="Nikitin M.A."/>
            <person name="Logacheva M.D."/>
            <person name="Penin A."/>
            <person name="Aleoshin V."/>
            <person name="Panchin Y.V."/>
        </authorList>
    </citation>
    <scope>NUCLEOTIDE SEQUENCE [LARGE SCALE GENOMIC DNA]</scope>
    <source>
        <strain evidence="2">Intl2013</strain>
        <tissue evidence="2">Whole animal</tissue>
    </source>
</reference>
<name>A0A177AUM8_9BILA</name>